<name>A0A1T4SLY5_9GAMM</name>
<gene>
    <name evidence="1" type="ORF">BTE48_15625</name>
</gene>
<dbReference type="OrthoDB" id="5593306at2"/>
<organism evidence="1 2">
    <name type="scientific">Oceanospirillum multiglobuliferum</name>
    <dbReference type="NCBI Taxonomy" id="64969"/>
    <lineage>
        <taxon>Bacteria</taxon>
        <taxon>Pseudomonadati</taxon>
        <taxon>Pseudomonadota</taxon>
        <taxon>Gammaproteobacteria</taxon>
        <taxon>Oceanospirillales</taxon>
        <taxon>Oceanospirillaceae</taxon>
        <taxon>Oceanospirillum</taxon>
    </lineage>
</organism>
<reference evidence="1 2" key="1">
    <citation type="submission" date="2017-01" db="EMBL/GenBank/DDBJ databases">
        <title>Genome Sequencing of a Marine Spirillum, Oceanospirillum multiglobuliferum ATCC 33336, from Japan.</title>
        <authorList>
            <person name="Carney J.G."/>
            <person name="Trachtenberg A.M."/>
            <person name="Rheaume B.A."/>
            <person name="Linnane J.D."/>
            <person name="Pitts N.L."/>
            <person name="Mykles D.L."/>
            <person name="Maclea K.S."/>
        </authorList>
    </citation>
    <scope>NUCLEOTIDE SEQUENCE [LARGE SCALE GENOMIC DNA]</scope>
    <source>
        <strain evidence="1 2">ATCC 33336</strain>
    </source>
</reference>
<dbReference type="Proteomes" id="UP000191418">
    <property type="component" value="Unassembled WGS sequence"/>
</dbReference>
<dbReference type="Pfam" id="PF11333">
    <property type="entry name" value="DUF3135"/>
    <property type="match status" value="1"/>
</dbReference>
<dbReference type="RefSeq" id="WP_078746667.1">
    <property type="nucleotide sequence ID" value="NZ_FUXG01000037.1"/>
</dbReference>
<dbReference type="EMBL" id="MTSM01000036">
    <property type="protein sequence ID" value="OPX54153.1"/>
    <property type="molecule type" value="Genomic_DNA"/>
</dbReference>
<dbReference type="STRING" id="64969.SAMN02745127_03173"/>
<comment type="caution">
    <text evidence="1">The sequence shown here is derived from an EMBL/GenBank/DDBJ whole genome shotgun (WGS) entry which is preliminary data.</text>
</comment>
<dbReference type="AlphaFoldDB" id="A0A1T4SLY5"/>
<evidence type="ECO:0000313" key="2">
    <source>
        <dbReference type="Proteomes" id="UP000191418"/>
    </source>
</evidence>
<sequence>MASPLPSFDVLMELAQNHPEELEQIRIQLSQEILDDATPRLKQRLEGLNFRMNMERQRAKNPLQCCIRITALMHDSFDRMRTELTTLVEPCPPKLKSIELDSAANQQHISVTDPDSNIIPLFKHTAEPK</sequence>
<proteinExistence type="predicted"/>
<keyword evidence="2" id="KW-1185">Reference proteome</keyword>
<dbReference type="InterPro" id="IPR021482">
    <property type="entry name" value="DUF3135"/>
</dbReference>
<protein>
    <recommendedName>
        <fullName evidence="3">DUF3135 domain-containing protein</fullName>
    </recommendedName>
</protein>
<evidence type="ECO:0008006" key="3">
    <source>
        <dbReference type="Google" id="ProtNLM"/>
    </source>
</evidence>
<accession>A0A1T4SLY5</accession>
<evidence type="ECO:0000313" key="1">
    <source>
        <dbReference type="EMBL" id="OPX54153.1"/>
    </source>
</evidence>